<name>F0SS58_RUBBR</name>
<proteinExistence type="predicted"/>
<keyword evidence="2" id="KW-0812">Transmembrane</keyword>
<dbReference type="STRING" id="756272.Plabr_0442"/>
<evidence type="ECO:0000256" key="1">
    <source>
        <dbReference type="SAM" id="MobiDB-lite"/>
    </source>
</evidence>
<evidence type="ECO:0000256" key="2">
    <source>
        <dbReference type="SAM" id="Phobius"/>
    </source>
</evidence>
<evidence type="ECO:0008006" key="5">
    <source>
        <dbReference type="Google" id="ProtNLM"/>
    </source>
</evidence>
<keyword evidence="2" id="KW-1133">Transmembrane helix</keyword>
<dbReference type="eggNOG" id="COG1277">
    <property type="taxonomic scope" value="Bacteria"/>
</dbReference>
<feature type="transmembrane region" description="Helical" evidence="2">
    <location>
        <begin position="127"/>
        <end position="155"/>
    </location>
</feature>
<accession>F0SS58</accession>
<gene>
    <name evidence="3" type="ordered locus">Plabr_0442</name>
</gene>
<keyword evidence="2" id="KW-0472">Membrane</keyword>
<feature type="transmembrane region" description="Helical" evidence="2">
    <location>
        <begin position="45"/>
        <end position="64"/>
    </location>
</feature>
<evidence type="ECO:0000313" key="4">
    <source>
        <dbReference type="Proteomes" id="UP000006860"/>
    </source>
</evidence>
<evidence type="ECO:0000313" key="3">
    <source>
        <dbReference type="EMBL" id="ADY58069.1"/>
    </source>
</evidence>
<dbReference type="Proteomes" id="UP000006860">
    <property type="component" value="Chromosome"/>
</dbReference>
<feature type="transmembrane region" description="Helical" evidence="2">
    <location>
        <begin position="84"/>
        <end position="106"/>
    </location>
</feature>
<dbReference type="KEGG" id="pbs:Plabr_0442"/>
<feature type="transmembrane region" description="Helical" evidence="2">
    <location>
        <begin position="161"/>
        <end position="185"/>
    </location>
</feature>
<dbReference type="HOGENOM" id="CLU_868461_0_0_0"/>
<dbReference type="AlphaFoldDB" id="F0SS58"/>
<feature type="compositionally biased region" description="Basic and acidic residues" evidence="1">
    <location>
        <begin position="311"/>
        <end position="320"/>
    </location>
</feature>
<reference evidence="4" key="1">
    <citation type="submission" date="2011-02" db="EMBL/GenBank/DDBJ databases">
        <title>The complete genome of Planctomyces brasiliensis DSM 5305.</title>
        <authorList>
            <person name="Lucas S."/>
            <person name="Copeland A."/>
            <person name="Lapidus A."/>
            <person name="Bruce D."/>
            <person name="Goodwin L."/>
            <person name="Pitluck S."/>
            <person name="Kyrpides N."/>
            <person name="Mavromatis K."/>
            <person name="Pagani I."/>
            <person name="Ivanova N."/>
            <person name="Ovchinnikova G."/>
            <person name="Lu M."/>
            <person name="Detter J.C."/>
            <person name="Han C."/>
            <person name="Land M."/>
            <person name="Hauser L."/>
            <person name="Markowitz V."/>
            <person name="Cheng J.-F."/>
            <person name="Hugenholtz P."/>
            <person name="Woyke T."/>
            <person name="Wu D."/>
            <person name="Tindall B."/>
            <person name="Pomrenke H.G."/>
            <person name="Brambilla E."/>
            <person name="Klenk H.-P."/>
            <person name="Eisen J.A."/>
        </authorList>
    </citation>
    <scope>NUCLEOTIDE SEQUENCE [LARGE SCALE GENOMIC DNA]</scope>
    <source>
        <strain evidence="4">ATCC 49424 / DSM 5305 / JCM 21570 / IAM 15109 / NBRC 103401 / IFAM 1448</strain>
    </source>
</reference>
<dbReference type="OrthoDB" id="189304at2"/>
<keyword evidence="4" id="KW-1185">Reference proteome</keyword>
<dbReference type="EMBL" id="CP002546">
    <property type="protein sequence ID" value="ADY58069.1"/>
    <property type="molecule type" value="Genomic_DNA"/>
</dbReference>
<sequence length="320" mass="34402">MTAAAATANNSAATPTDPLDVLEDFGDRWNPMVVREVRRMLKSRSFGVSYILLTLACLAAAYLFTLNSSFTSETADRGDVFCQVFLGLLTIPVMIVVPLSLFSSASQEHTEYTLEMLSVTTLRTEQLIWGFSWCGVAHAGVYFCSLGPYICFGYLLGGVGLLQIIAGILCVASMGIAAGIWGLMLGACSKGPISRNIFGGLSVLGGLGLTGLTMSLNGLFFSPFGENAWEGILCVLAVQVPACFLMFGIARQQLLLNDPYMKPYRVVLDADGNVSHFAHRFNAPYDRVPALHGIQPSVQPAPPIQKTTLKGAEENEVKAE</sequence>
<organism evidence="3 4">
    <name type="scientific">Rubinisphaera brasiliensis (strain ATCC 49424 / DSM 5305 / JCM 21570 / IAM 15109 / NBRC 103401 / IFAM 1448)</name>
    <name type="common">Planctomyces brasiliensis</name>
    <dbReference type="NCBI Taxonomy" id="756272"/>
    <lineage>
        <taxon>Bacteria</taxon>
        <taxon>Pseudomonadati</taxon>
        <taxon>Planctomycetota</taxon>
        <taxon>Planctomycetia</taxon>
        <taxon>Planctomycetales</taxon>
        <taxon>Planctomycetaceae</taxon>
        <taxon>Rubinisphaera</taxon>
    </lineage>
</organism>
<dbReference type="RefSeq" id="WP_013626813.1">
    <property type="nucleotide sequence ID" value="NC_015174.1"/>
</dbReference>
<feature type="region of interest" description="Disordered" evidence="1">
    <location>
        <begin position="296"/>
        <end position="320"/>
    </location>
</feature>
<protein>
    <recommendedName>
        <fullName evidence="5">Transmembrane protein</fullName>
    </recommendedName>
</protein>
<feature type="transmembrane region" description="Helical" evidence="2">
    <location>
        <begin position="197"/>
        <end position="216"/>
    </location>
</feature>
<feature type="transmembrane region" description="Helical" evidence="2">
    <location>
        <begin position="228"/>
        <end position="250"/>
    </location>
</feature>